<protein>
    <recommendedName>
        <fullName evidence="2">CxC1-like cysteine cluster associated with KDZ transposases domain-containing protein</fullName>
    </recommendedName>
</protein>
<dbReference type="PANTHER" id="PTHR33096:SF1">
    <property type="entry name" value="CXC1-LIKE CYSTEINE CLUSTER ASSOCIATED WITH KDZ TRANSPOSASES DOMAIN-CONTAINING PROTEIN"/>
    <property type="match status" value="1"/>
</dbReference>
<accession>A0A167WVJ0</accession>
<proteinExistence type="predicted"/>
<feature type="region of interest" description="Disordered" evidence="1">
    <location>
        <begin position="13"/>
        <end position="42"/>
    </location>
</feature>
<dbReference type="STRING" id="436010.A0A167WVJ0"/>
<dbReference type="PANTHER" id="PTHR33096">
    <property type="entry name" value="CXC2 DOMAIN-CONTAINING PROTEIN"/>
    <property type="match status" value="1"/>
</dbReference>
<dbReference type="InterPro" id="IPR040521">
    <property type="entry name" value="KDZ"/>
</dbReference>
<dbReference type="InterPro" id="IPR041320">
    <property type="entry name" value="CxC1"/>
</dbReference>
<keyword evidence="4" id="KW-1185">Reference proteome</keyword>
<feature type="compositionally biased region" description="Low complexity" evidence="1">
    <location>
        <begin position="339"/>
        <end position="357"/>
    </location>
</feature>
<name>A0A167WVJ0_9AGAM</name>
<gene>
    <name evidence="3" type="ORF">FIBSPDRAFT_764299</name>
</gene>
<feature type="region of interest" description="Disordered" evidence="1">
    <location>
        <begin position="74"/>
        <end position="129"/>
    </location>
</feature>
<dbReference type="Pfam" id="PF18758">
    <property type="entry name" value="KDZ"/>
    <property type="match status" value="1"/>
</dbReference>
<feature type="compositionally biased region" description="Low complexity" evidence="1">
    <location>
        <begin position="83"/>
        <end position="124"/>
    </location>
</feature>
<feature type="domain" description="CxC1-like cysteine cluster associated with KDZ transposases" evidence="2">
    <location>
        <begin position="179"/>
        <end position="267"/>
    </location>
</feature>
<feature type="region of interest" description="Disordered" evidence="1">
    <location>
        <begin position="317"/>
        <end position="374"/>
    </location>
</feature>
<evidence type="ECO:0000313" key="3">
    <source>
        <dbReference type="EMBL" id="KZP06532.1"/>
    </source>
</evidence>
<evidence type="ECO:0000259" key="2">
    <source>
        <dbReference type="Pfam" id="PF18802"/>
    </source>
</evidence>
<reference evidence="3 4" key="1">
    <citation type="journal article" date="2016" name="Mol. Biol. Evol.">
        <title>Comparative Genomics of Early-Diverging Mushroom-Forming Fungi Provides Insights into the Origins of Lignocellulose Decay Capabilities.</title>
        <authorList>
            <person name="Nagy L.G."/>
            <person name="Riley R."/>
            <person name="Tritt A."/>
            <person name="Adam C."/>
            <person name="Daum C."/>
            <person name="Floudas D."/>
            <person name="Sun H."/>
            <person name="Yadav J.S."/>
            <person name="Pangilinan J."/>
            <person name="Larsson K.H."/>
            <person name="Matsuura K."/>
            <person name="Barry K."/>
            <person name="Labutti K."/>
            <person name="Kuo R."/>
            <person name="Ohm R.A."/>
            <person name="Bhattacharya S.S."/>
            <person name="Shirouzu T."/>
            <person name="Yoshinaga Y."/>
            <person name="Martin F.M."/>
            <person name="Grigoriev I.V."/>
            <person name="Hibbett D.S."/>
        </authorList>
    </citation>
    <scope>NUCLEOTIDE SEQUENCE [LARGE SCALE GENOMIC DNA]</scope>
    <source>
        <strain evidence="3 4">CBS 109695</strain>
    </source>
</reference>
<evidence type="ECO:0000313" key="4">
    <source>
        <dbReference type="Proteomes" id="UP000076532"/>
    </source>
</evidence>
<dbReference type="Proteomes" id="UP000076532">
    <property type="component" value="Unassembled WGS sequence"/>
</dbReference>
<feature type="region of interest" description="Disordered" evidence="1">
    <location>
        <begin position="1055"/>
        <end position="1085"/>
    </location>
</feature>
<sequence>MVKHNIWKELRINIPSTTAQPPLQPSPAPSAGPSTQYARVRTSREAKRAYLARQNTRATSSGIYVLTGGRHSLSESALPGDETTPPISASWASSPTPASSGYLSPSRPSTPGSPSPTHTTGWSSNYPSEVNPDAAHEHYRTTRASQWSKWTNVVVPSLIQPYFALCRRTANLASVDREFTALCTCNKCSSRTLNVTCVYFDRIVQITLPICSCTSAPRALLARGFICSSPTHPTLAVDMKLLEFARMQFLHMIPNTTGWCGALEDFLTSLGFKLETRDTLRRRFTACLRWYYAVVDAAENHMRVLLDITRKQHLLASTPNSPPTLSPLPPSSPPPVSSPIPAGNESSAPPSPSSVETPSPPDDDDVPTTPRTRPSEYLRRRCPLCFGPSVSHDSTFTADYIACVDACFTQKRTKSHSARDPNYRDQPRSHHDSRFITEEEIKAMEREVDSIRTRRPRKAKKADENDSIEPGMSLPTSVLDECGNSFVAADEKREKASTQFFVDTGLMSLLCRHDRCLFAVNMTHNGERQHYVLALLKKLFEHLPHNATLGLLYDIACQLKRSMLNFNFLSDIFPRMILTVSVFHAYGHQWPCQVIYHPRKCPGFGLSDGEGCERFWSALRKLIPCLRVSGYYQRLFILDLHITHLEISSRDQLGLWLARRWKKSVVTQDRALAGVQQCGVSQDVLREQWQLQVASQTRPAPRKSAKKATQAINAILALDDSIQAEQAAIARLQDSYGSALVDVVALQEALTRARAYLLKLQTDRHRKYVSLGVSQTTMLHKLKQSKYLLARMNALALKHRLRDRLRQRKFEMERLERSYRRTMNDIKSTKHIEGALQRRAPTIQGVAKKYNQLCTEIANMVKSNLAPAGAIIPEPIPPGGLWALDVDDSIWQDIGLEDDDVDSAPPLWLRDENVRAGIRHLHDYDRSMEEQARLRRERNGLQESAREEWVVMCGAMAAASTNLDLQYRLKQEMTNFTRQCFLWRRDTRIVPCDLGESWGPSEDDIKAAGASEFTRQVDYSAYISEPEEAFSDEEAIDFDDDELYEQMETMALRDEYRGLHMTSEEDEYSSDGSNAATHSRKRRRR</sequence>
<feature type="compositionally biased region" description="Pro residues" evidence="1">
    <location>
        <begin position="320"/>
        <end position="338"/>
    </location>
</feature>
<dbReference type="EMBL" id="KV417783">
    <property type="protein sequence ID" value="KZP06532.1"/>
    <property type="molecule type" value="Genomic_DNA"/>
</dbReference>
<dbReference type="AlphaFoldDB" id="A0A167WVJ0"/>
<evidence type="ECO:0000256" key="1">
    <source>
        <dbReference type="SAM" id="MobiDB-lite"/>
    </source>
</evidence>
<organism evidence="3 4">
    <name type="scientific">Athelia psychrophila</name>
    <dbReference type="NCBI Taxonomy" id="1759441"/>
    <lineage>
        <taxon>Eukaryota</taxon>
        <taxon>Fungi</taxon>
        <taxon>Dikarya</taxon>
        <taxon>Basidiomycota</taxon>
        <taxon>Agaricomycotina</taxon>
        <taxon>Agaricomycetes</taxon>
        <taxon>Agaricomycetidae</taxon>
        <taxon>Atheliales</taxon>
        <taxon>Atheliaceae</taxon>
        <taxon>Athelia</taxon>
    </lineage>
</organism>
<dbReference type="Pfam" id="PF18802">
    <property type="entry name" value="CxC1"/>
    <property type="match status" value="1"/>
</dbReference>
<feature type="region of interest" description="Disordered" evidence="1">
    <location>
        <begin position="448"/>
        <end position="470"/>
    </location>
</feature>
<dbReference type="OrthoDB" id="3253684at2759"/>